<keyword evidence="5" id="KW-1185">Reference proteome</keyword>
<proteinExistence type="predicted"/>
<dbReference type="Gene3D" id="3.50.30.30">
    <property type="match status" value="1"/>
</dbReference>
<dbReference type="RefSeq" id="WP_170223846.1">
    <property type="nucleotide sequence ID" value="NZ_BJMM01000026.1"/>
</dbReference>
<feature type="region of interest" description="Disordered" evidence="1">
    <location>
        <begin position="455"/>
        <end position="498"/>
    </location>
</feature>
<dbReference type="SUPFAM" id="SSF53187">
    <property type="entry name" value="Zn-dependent exopeptidases"/>
    <property type="match status" value="1"/>
</dbReference>
<evidence type="ECO:0000259" key="2">
    <source>
        <dbReference type="Pfam" id="PF02225"/>
    </source>
</evidence>
<dbReference type="InterPro" id="IPR045175">
    <property type="entry name" value="M28_fam"/>
</dbReference>
<dbReference type="AlphaFoldDB" id="A0A4Y3R342"/>
<dbReference type="EMBL" id="BJMM01000026">
    <property type="protein sequence ID" value="GEB52021.1"/>
    <property type="molecule type" value="Genomic_DNA"/>
</dbReference>
<organism evidence="4 5">
    <name type="scientific">Streptomyces cacaoi</name>
    <dbReference type="NCBI Taxonomy" id="1898"/>
    <lineage>
        <taxon>Bacteria</taxon>
        <taxon>Bacillati</taxon>
        <taxon>Actinomycetota</taxon>
        <taxon>Actinomycetes</taxon>
        <taxon>Kitasatosporales</taxon>
        <taxon>Streptomycetaceae</taxon>
        <taxon>Streptomyces</taxon>
    </lineage>
</organism>
<reference evidence="4 5" key="1">
    <citation type="submission" date="2019-06" db="EMBL/GenBank/DDBJ databases">
        <title>Whole genome shotgun sequence of Streptomyces cacaoi subsp. cacaoi NBRC 12748.</title>
        <authorList>
            <person name="Hosoyama A."/>
            <person name="Uohara A."/>
            <person name="Ohji S."/>
            <person name="Ichikawa N."/>
        </authorList>
    </citation>
    <scope>NUCLEOTIDE SEQUENCE [LARGE SCALE GENOMIC DNA]</scope>
    <source>
        <strain evidence="4 5">NBRC 12748</strain>
    </source>
</reference>
<dbReference type="InterPro" id="IPR007484">
    <property type="entry name" value="Peptidase_M28"/>
</dbReference>
<sequence length="498" mass="51484">MQCIFSSAASAGAHAPGKAVGKNGGITEKAIAKHLEKFESIAEAQGGHRASGTPGHRISVDYIERLLKKAGFTTERQRFPFLYTETLKEKLTLRDGTSPDVVVTGYSPSTPKGGTARQLAVPGGPRPATGCSADDYRGTPVSGRTALVQAGACDMDTKERVAADVGAGAVLVANTGPGELHSWLAEPGEARIPVGGVSATTGQRLVREAAAGRPVRLELRSLTERRTTENLIAESPRGDPEHTVVSGAHLDSTPDGPGINDNGVAAAVLLESALSAARAGGPGPANRQVFAFWGAEEFGLLGSEHYVDALSAPERERTELYLNLEMIGSPNYALFTLDPDATDPVSGQRPAPGSDRIARRLTQAFAAQGAASRDAPADGRSDYVPFLAAGIPTGGLYGGSFEAKTQEQAELWGGAAGAPFDACYHLPCDRTDHYSPRAALLHGRAFDEVRRHYARHPLPGPETGENGETGESGEAGESGGTGGAGGAGTGGGGYAGRD</sequence>
<dbReference type="Pfam" id="PF04389">
    <property type="entry name" value="Peptidase_M28"/>
    <property type="match status" value="1"/>
</dbReference>
<keyword evidence="4" id="KW-0378">Hydrolase</keyword>
<dbReference type="PANTHER" id="PTHR12147:SF26">
    <property type="entry name" value="PEPTIDASE M28 DOMAIN-CONTAINING PROTEIN"/>
    <property type="match status" value="1"/>
</dbReference>
<dbReference type="SUPFAM" id="SSF52025">
    <property type="entry name" value="PA domain"/>
    <property type="match status" value="1"/>
</dbReference>
<dbReference type="Proteomes" id="UP000319210">
    <property type="component" value="Unassembled WGS sequence"/>
</dbReference>
<dbReference type="InterPro" id="IPR003137">
    <property type="entry name" value="PA_domain"/>
</dbReference>
<gene>
    <name evidence="4" type="ORF">SCA03_45720</name>
</gene>
<evidence type="ECO:0000313" key="5">
    <source>
        <dbReference type="Proteomes" id="UP000319210"/>
    </source>
</evidence>
<dbReference type="Pfam" id="PF02225">
    <property type="entry name" value="PA"/>
    <property type="match status" value="1"/>
</dbReference>
<dbReference type="GO" id="GO:0006508">
    <property type="term" value="P:proteolysis"/>
    <property type="evidence" value="ECO:0007669"/>
    <property type="project" value="InterPro"/>
</dbReference>
<accession>A0A4Y3R342</accession>
<name>A0A4Y3R342_STRCI</name>
<feature type="domain" description="Peptidase M28" evidence="3">
    <location>
        <begin position="230"/>
        <end position="444"/>
    </location>
</feature>
<dbReference type="GO" id="GO:0008235">
    <property type="term" value="F:metalloexopeptidase activity"/>
    <property type="evidence" value="ECO:0007669"/>
    <property type="project" value="InterPro"/>
</dbReference>
<dbReference type="PANTHER" id="PTHR12147">
    <property type="entry name" value="METALLOPEPTIDASE M28 FAMILY MEMBER"/>
    <property type="match status" value="1"/>
</dbReference>
<evidence type="ECO:0000313" key="4">
    <source>
        <dbReference type="EMBL" id="GEB52021.1"/>
    </source>
</evidence>
<feature type="domain" description="PA" evidence="2">
    <location>
        <begin position="122"/>
        <end position="205"/>
    </location>
</feature>
<evidence type="ECO:0000259" key="3">
    <source>
        <dbReference type="Pfam" id="PF04389"/>
    </source>
</evidence>
<dbReference type="Gene3D" id="3.40.630.10">
    <property type="entry name" value="Zn peptidases"/>
    <property type="match status" value="1"/>
</dbReference>
<protein>
    <submittedName>
        <fullName evidence="4">Amidohydrolase</fullName>
    </submittedName>
</protein>
<dbReference type="InterPro" id="IPR046450">
    <property type="entry name" value="PA_dom_sf"/>
</dbReference>
<feature type="compositionally biased region" description="Gly residues" evidence="1">
    <location>
        <begin position="476"/>
        <end position="498"/>
    </location>
</feature>
<feature type="region of interest" description="Disordered" evidence="1">
    <location>
        <begin position="106"/>
        <end position="127"/>
    </location>
</feature>
<comment type="caution">
    <text evidence="4">The sequence shown here is derived from an EMBL/GenBank/DDBJ whole genome shotgun (WGS) entry which is preliminary data.</text>
</comment>
<evidence type="ECO:0000256" key="1">
    <source>
        <dbReference type="SAM" id="MobiDB-lite"/>
    </source>
</evidence>